<name>A0A915KWF5_ROMCU</name>
<proteinExistence type="predicted"/>
<evidence type="ECO:0000256" key="1">
    <source>
        <dbReference type="SAM" id="Phobius"/>
    </source>
</evidence>
<reference evidence="3" key="1">
    <citation type="submission" date="2022-11" db="UniProtKB">
        <authorList>
            <consortium name="WormBaseParasite"/>
        </authorList>
    </citation>
    <scope>IDENTIFICATION</scope>
</reference>
<organism evidence="2 3">
    <name type="scientific">Romanomermis culicivorax</name>
    <name type="common">Nematode worm</name>
    <dbReference type="NCBI Taxonomy" id="13658"/>
    <lineage>
        <taxon>Eukaryota</taxon>
        <taxon>Metazoa</taxon>
        <taxon>Ecdysozoa</taxon>
        <taxon>Nematoda</taxon>
        <taxon>Enoplea</taxon>
        <taxon>Dorylaimia</taxon>
        <taxon>Mermithida</taxon>
        <taxon>Mermithoidea</taxon>
        <taxon>Mermithidae</taxon>
        <taxon>Romanomermis</taxon>
    </lineage>
</organism>
<dbReference type="WBParaSite" id="nRc.2.0.1.t42484-RA">
    <property type="protein sequence ID" value="nRc.2.0.1.t42484-RA"/>
    <property type="gene ID" value="nRc.2.0.1.g42484"/>
</dbReference>
<protein>
    <submittedName>
        <fullName evidence="3">Uncharacterized protein</fullName>
    </submittedName>
</protein>
<accession>A0A915KWF5</accession>
<keyword evidence="1" id="KW-0472">Membrane</keyword>
<keyword evidence="2" id="KW-1185">Reference proteome</keyword>
<dbReference type="AlphaFoldDB" id="A0A915KWF5"/>
<keyword evidence="1" id="KW-1133">Transmembrane helix</keyword>
<evidence type="ECO:0000313" key="3">
    <source>
        <dbReference type="WBParaSite" id="nRc.2.0.1.t42484-RA"/>
    </source>
</evidence>
<feature type="transmembrane region" description="Helical" evidence="1">
    <location>
        <begin position="24"/>
        <end position="45"/>
    </location>
</feature>
<evidence type="ECO:0000313" key="2">
    <source>
        <dbReference type="Proteomes" id="UP000887565"/>
    </source>
</evidence>
<sequence>MPSDDSWPLKRGAQRNGFFFDAAVVARTLSGVVVFTPTFPIGVVLRKKNYPISLLDVLVLTSGDCALFFVEKSNAECSIYNYIWGPNGHFISACAGHSLAEVVGQQARVICFEDVYLESFVYHFLFITML</sequence>
<dbReference type="Proteomes" id="UP000887565">
    <property type="component" value="Unplaced"/>
</dbReference>
<keyword evidence="1" id="KW-0812">Transmembrane</keyword>